<dbReference type="AlphaFoldDB" id="A0A0C3G1W4"/>
<dbReference type="InParanoid" id="A0A0C3G1W4"/>
<evidence type="ECO:0000313" key="3">
    <source>
        <dbReference type="Proteomes" id="UP000054166"/>
    </source>
</evidence>
<accession>A0A0C3G1W4</accession>
<evidence type="ECO:0000256" key="1">
    <source>
        <dbReference type="SAM" id="SignalP"/>
    </source>
</evidence>
<gene>
    <name evidence="2" type="ORF">PILCRDRAFT_812057</name>
</gene>
<keyword evidence="1" id="KW-0732">Signal</keyword>
<name>A0A0C3G1W4_PILCF</name>
<organism evidence="2 3">
    <name type="scientific">Piloderma croceum (strain F 1598)</name>
    <dbReference type="NCBI Taxonomy" id="765440"/>
    <lineage>
        <taxon>Eukaryota</taxon>
        <taxon>Fungi</taxon>
        <taxon>Dikarya</taxon>
        <taxon>Basidiomycota</taxon>
        <taxon>Agaricomycotina</taxon>
        <taxon>Agaricomycetes</taxon>
        <taxon>Agaricomycetidae</taxon>
        <taxon>Atheliales</taxon>
        <taxon>Atheliaceae</taxon>
        <taxon>Piloderma</taxon>
    </lineage>
</organism>
<dbReference type="EMBL" id="KN832973">
    <property type="protein sequence ID" value="KIM90315.1"/>
    <property type="molecule type" value="Genomic_DNA"/>
</dbReference>
<proteinExistence type="predicted"/>
<keyword evidence="3" id="KW-1185">Reference proteome</keyword>
<sequence length="57" mass="5907">MKFAVVLAIFAAFVAVGAAPAETNAQRMARGLPPLYPPSLKRATPVDAAVKRTPSGI</sequence>
<protein>
    <submittedName>
        <fullName evidence="2">Uncharacterized protein</fullName>
    </submittedName>
</protein>
<reference evidence="3" key="2">
    <citation type="submission" date="2015-01" db="EMBL/GenBank/DDBJ databases">
        <title>Evolutionary Origins and Diversification of the Mycorrhizal Mutualists.</title>
        <authorList>
            <consortium name="DOE Joint Genome Institute"/>
            <consortium name="Mycorrhizal Genomics Consortium"/>
            <person name="Kohler A."/>
            <person name="Kuo A."/>
            <person name="Nagy L.G."/>
            <person name="Floudas D."/>
            <person name="Copeland A."/>
            <person name="Barry K.W."/>
            <person name="Cichocki N."/>
            <person name="Veneault-Fourrey C."/>
            <person name="LaButti K."/>
            <person name="Lindquist E.A."/>
            <person name="Lipzen A."/>
            <person name="Lundell T."/>
            <person name="Morin E."/>
            <person name="Murat C."/>
            <person name="Riley R."/>
            <person name="Ohm R."/>
            <person name="Sun H."/>
            <person name="Tunlid A."/>
            <person name="Henrissat B."/>
            <person name="Grigoriev I.V."/>
            <person name="Hibbett D.S."/>
            <person name="Martin F."/>
        </authorList>
    </citation>
    <scope>NUCLEOTIDE SEQUENCE [LARGE SCALE GENOMIC DNA]</scope>
    <source>
        <strain evidence="3">F 1598</strain>
    </source>
</reference>
<dbReference type="OrthoDB" id="3167181at2759"/>
<feature type="chain" id="PRO_5002174504" evidence="1">
    <location>
        <begin position="19"/>
        <end position="57"/>
    </location>
</feature>
<dbReference type="Proteomes" id="UP000054166">
    <property type="component" value="Unassembled WGS sequence"/>
</dbReference>
<evidence type="ECO:0000313" key="2">
    <source>
        <dbReference type="EMBL" id="KIM90315.1"/>
    </source>
</evidence>
<reference evidence="2 3" key="1">
    <citation type="submission" date="2014-04" db="EMBL/GenBank/DDBJ databases">
        <authorList>
            <consortium name="DOE Joint Genome Institute"/>
            <person name="Kuo A."/>
            <person name="Tarkka M."/>
            <person name="Buscot F."/>
            <person name="Kohler A."/>
            <person name="Nagy L.G."/>
            <person name="Floudas D."/>
            <person name="Copeland A."/>
            <person name="Barry K.W."/>
            <person name="Cichocki N."/>
            <person name="Veneault-Fourrey C."/>
            <person name="LaButti K."/>
            <person name="Lindquist E.A."/>
            <person name="Lipzen A."/>
            <person name="Lundell T."/>
            <person name="Morin E."/>
            <person name="Murat C."/>
            <person name="Sun H."/>
            <person name="Tunlid A."/>
            <person name="Henrissat B."/>
            <person name="Grigoriev I.V."/>
            <person name="Hibbett D.S."/>
            <person name="Martin F."/>
            <person name="Nordberg H.P."/>
            <person name="Cantor M.N."/>
            <person name="Hua S.X."/>
        </authorList>
    </citation>
    <scope>NUCLEOTIDE SEQUENCE [LARGE SCALE GENOMIC DNA]</scope>
    <source>
        <strain evidence="2 3">F 1598</strain>
    </source>
</reference>
<dbReference type="HOGENOM" id="CLU_199939_0_0_1"/>
<feature type="signal peptide" evidence="1">
    <location>
        <begin position="1"/>
        <end position="18"/>
    </location>
</feature>